<keyword evidence="2" id="KW-0540">Nuclease</keyword>
<dbReference type="Proteomes" id="UP000183843">
    <property type="component" value="Unassembled WGS sequence"/>
</dbReference>
<dbReference type="InterPro" id="IPR041685">
    <property type="entry name" value="AAA_GajA/Old/RecF-like"/>
</dbReference>
<dbReference type="PANTHER" id="PTHR43581">
    <property type="entry name" value="ATP/GTP PHOSPHATASE"/>
    <property type="match status" value="1"/>
</dbReference>
<keyword evidence="2" id="KW-0255">Endonuclease</keyword>
<accession>A0A1I0WU01</accession>
<name>A0A1I0WU01_SELRU</name>
<dbReference type="InterPro" id="IPR051396">
    <property type="entry name" value="Bact_Antivir_Def_Nuclease"/>
</dbReference>
<dbReference type="CDD" id="cd00267">
    <property type="entry name" value="ABC_ATPase"/>
    <property type="match status" value="1"/>
</dbReference>
<proteinExistence type="predicted"/>
<keyword evidence="2" id="KW-0378">Hydrolase</keyword>
<dbReference type="GO" id="GO:0004519">
    <property type="term" value="F:endonuclease activity"/>
    <property type="evidence" value="ECO:0007669"/>
    <property type="project" value="UniProtKB-KW"/>
</dbReference>
<sequence length="580" mass="66836">MNMKISRVQINNYRNLRHIDIEMGNLMTIVGDNNSGKTNFLRALSIPLSSDDNSYSKSLSWYDINNDAKKEYYNFLQTEKQSIINGELSVDDLVAVVPEVKIKLFITPGDEEHYDVNDILINEGKWMGGILYRYYIKNPETLLKTIKAILSTENNDDDVQMSLLPMELYDYSVTVPGKGNKVSYDTLSKFRSVVIPAERDGFASNADRLGSKALSDLLKMRMTAESQARLEVAYKNFFDTVKKESELDKILNWQDYTDIKNAQDFFHKISVLPNMPQMSSIFGSVRLGYEEGNLSMQGLGYRNIILMTVLLNSYINKEQDVSFRLMTVEEPEAHLCISNILLLASLLNNFSQRNSYTQIVYSTHNAELINKIGLDKVIVMHNGEAIDLNEGLDYDERDYIAVHTNTDIMKLLYSKKLILVEGITEELLIKSYLQVQCDLNDVKVLSFHKGYTKIIDIWKKVNGASHNRLGIVRDFDNQPNARSEHEKRQSKNIIIRTTKGYTLETDIVHENYTLLQEKYGDEYGWSQMNEEKLQAEWRNKKSGIMLRICHDIVNGELDGFIMPPHIKDILDFMRENNYED</sequence>
<dbReference type="Pfam" id="PF13175">
    <property type="entry name" value="AAA_15"/>
    <property type="match status" value="2"/>
</dbReference>
<reference evidence="2 3" key="1">
    <citation type="submission" date="2016-10" db="EMBL/GenBank/DDBJ databases">
        <authorList>
            <person name="de Groot N.N."/>
        </authorList>
    </citation>
    <scope>NUCLEOTIDE SEQUENCE [LARGE SCALE GENOMIC DNA]</scope>
    <source>
        <strain evidence="2 3">L14</strain>
    </source>
</reference>
<dbReference type="InterPro" id="IPR027417">
    <property type="entry name" value="P-loop_NTPase"/>
</dbReference>
<dbReference type="AlphaFoldDB" id="A0A1I0WU01"/>
<evidence type="ECO:0000259" key="1">
    <source>
        <dbReference type="Pfam" id="PF13175"/>
    </source>
</evidence>
<feature type="domain" description="Endonuclease GajA/Old nuclease/RecF-like AAA" evidence="1">
    <location>
        <begin position="3"/>
        <end position="163"/>
    </location>
</feature>
<organism evidence="2 3">
    <name type="scientific">Selenomonas ruminantium</name>
    <dbReference type="NCBI Taxonomy" id="971"/>
    <lineage>
        <taxon>Bacteria</taxon>
        <taxon>Bacillati</taxon>
        <taxon>Bacillota</taxon>
        <taxon>Negativicutes</taxon>
        <taxon>Selenomonadales</taxon>
        <taxon>Selenomonadaceae</taxon>
        <taxon>Selenomonas</taxon>
    </lineage>
</organism>
<feature type="domain" description="Endonuclease GajA/Old nuclease/RecF-like AAA" evidence="1">
    <location>
        <begin position="221"/>
        <end position="369"/>
    </location>
</feature>
<dbReference type="PANTHER" id="PTHR43581:SF4">
    <property type="entry name" value="ATP_GTP PHOSPHATASE"/>
    <property type="match status" value="1"/>
</dbReference>
<dbReference type="EMBL" id="FOJX01000003">
    <property type="protein sequence ID" value="SFA91496.1"/>
    <property type="molecule type" value="Genomic_DNA"/>
</dbReference>
<evidence type="ECO:0000313" key="2">
    <source>
        <dbReference type="EMBL" id="SFA91496.1"/>
    </source>
</evidence>
<dbReference type="Gene3D" id="3.40.50.300">
    <property type="entry name" value="P-loop containing nucleotide triphosphate hydrolases"/>
    <property type="match status" value="1"/>
</dbReference>
<evidence type="ECO:0000313" key="3">
    <source>
        <dbReference type="Proteomes" id="UP000183843"/>
    </source>
</evidence>
<dbReference type="SUPFAM" id="SSF52540">
    <property type="entry name" value="P-loop containing nucleoside triphosphate hydrolases"/>
    <property type="match status" value="1"/>
</dbReference>
<gene>
    <name evidence="2" type="ORF">SAMN05216587_103261</name>
</gene>
<protein>
    <submittedName>
        <fullName evidence="2">Predicted ATP-dependent endonuclease of the OLD family, contains P-loop ATPase and TOPRIM domains</fullName>
    </submittedName>
</protein>